<keyword evidence="1" id="KW-1133">Transmembrane helix</keyword>
<reference evidence="3" key="1">
    <citation type="journal article" date="2019" name="Int. J. Syst. Evol. Microbiol.">
        <title>The Global Catalogue of Microorganisms (GCM) 10K type strain sequencing project: providing services to taxonomists for standard genome sequencing and annotation.</title>
        <authorList>
            <consortium name="The Broad Institute Genomics Platform"/>
            <consortium name="The Broad Institute Genome Sequencing Center for Infectious Disease"/>
            <person name="Wu L."/>
            <person name="Ma J."/>
        </authorList>
    </citation>
    <scope>NUCLEOTIDE SEQUENCE [LARGE SCALE GENOMIC DNA]</scope>
    <source>
        <strain evidence="3">CCUG 61484</strain>
    </source>
</reference>
<feature type="transmembrane region" description="Helical" evidence="1">
    <location>
        <begin position="35"/>
        <end position="54"/>
    </location>
</feature>
<evidence type="ECO:0000256" key="1">
    <source>
        <dbReference type="SAM" id="Phobius"/>
    </source>
</evidence>
<keyword evidence="3" id="KW-1185">Reference proteome</keyword>
<dbReference type="InterPro" id="IPR029062">
    <property type="entry name" value="Class_I_gatase-like"/>
</dbReference>
<evidence type="ECO:0000313" key="2">
    <source>
        <dbReference type="EMBL" id="MFD0793270.1"/>
    </source>
</evidence>
<comment type="caution">
    <text evidence="2">The sequence shown here is derived from an EMBL/GenBank/DDBJ whole genome shotgun (WGS) entry which is preliminary data.</text>
</comment>
<sequence>MQAGWTYIVIVTCVIIAAIFIWLEIKRANKSRLIWRVMAVILAVAALACIALPLKFSRVLNIDTDKKAILLTQGFDPDSIKVQIGTGIFTLNKAIKKEYSKAHLISSIGNIPPGAALHVYGYGLSYHELEQLKESPISFHPSSEPSGIAHASWPESLKAGDALTVQGIYNNTSAQKVKLVLKGLATPLDSVVIPAQSRQSFKLSAIPKSTGKLIYQLYADTALQGSIPLQVIPAKPLNVLILSASPDFETKFLKNWLGTNGYGVAQRTAISKNKFNTEYINLQKTAISSLSSASLSKFDVLIGDLSVLSNLSDAEAAALKQQVTDAGLGLIVRADSTGKKTWLQSEFTVENIQGKEPAPSAIIIGGDQSKSAKLTTGSAYLVEREGVQTLLKANNRILAATAIAGYGKLIFTTLNNTYSWMLAGNEKDYASVWTTMLNAASKKKTDVQSELSFNNLPVVKSPVQIQYRQNTVLPIKINDEQFAPAQNPAIPFQWSVNYEPKQYGWQTLKTGDQILNWYAYPQQEWKAVQALERIASTKKYAASHPLHSIVTKQIHQKVLIDVPKIYFYILLLAACTFLWVETKFS</sequence>
<accession>A0ABW3AQN3</accession>
<dbReference type="Proteomes" id="UP001597010">
    <property type="component" value="Unassembled WGS sequence"/>
</dbReference>
<organism evidence="2 3">
    <name type="scientific">Mucilaginibacter litoreus</name>
    <dbReference type="NCBI Taxonomy" id="1048221"/>
    <lineage>
        <taxon>Bacteria</taxon>
        <taxon>Pseudomonadati</taxon>
        <taxon>Bacteroidota</taxon>
        <taxon>Sphingobacteriia</taxon>
        <taxon>Sphingobacteriales</taxon>
        <taxon>Sphingobacteriaceae</taxon>
        <taxon>Mucilaginibacter</taxon>
    </lineage>
</organism>
<protein>
    <recommendedName>
        <fullName evidence="4">Aerotolerance regulator N-terminal domain-containing protein</fullName>
    </recommendedName>
</protein>
<feature type="transmembrane region" description="Helical" evidence="1">
    <location>
        <begin position="6"/>
        <end position="23"/>
    </location>
</feature>
<dbReference type="EMBL" id="JBHTHZ010000003">
    <property type="protein sequence ID" value="MFD0793270.1"/>
    <property type="molecule type" value="Genomic_DNA"/>
</dbReference>
<proteinExistence type="predicted"/>
<name>A0ABW3AQN3_9SPHI</name>
<keyword evidence="1" id="KW-0812">Transmembrane</keyword>
<dbReference type="RefSeq" id="WP_377112833.1">
    <property type="nucleotide sequence ID" value="NZ_JBHTHZ010000003.1"/>
</dbReference>
<evidence type="ECO:0008006" key="4">
    <source>
        <dbReference type="Google" id="ProtNLM"/>
    </source>
</evidence>
<keyword evidence="1" id="KW-0472">Membrane</keyword>
<dbReference type="SUPFAM" id="SSF52317">
    <property type="entry name" value="Class I glutamine amidotransferase-like"/>
    <property type="match status" value="1"/>
</dbReference>
<feature type="transmembrane region" description="Helical" evidence="1">
    <location>
        <begin position="565"/>
        <end position="582"/>
    </location>
</feature>
<evidence type="ECO:0000313" key="3">
    <source>
        <dbReference type="Proteomes" id="UP001597010"/>
    </source>
</evidence>
<gene>
    <name evidence="2" type="ORF">ACFQZX_06545</name>
</gene>